<comment type="caution">
    <text evidence="1">The sequence shown here is derived from an EMBL/GenBank/DDBJ whole genome shotgun (WGS) entry which is preliminary data.</text>
</comment>
<proteinExistence type="predicted"/>
<keyword evidence="2" id="KW-1185">Reference proteome</keyword>
<evidence type="ECO:0000313" key="1">
    <source>
        <dbReference type="EMBL" id="RCU46559.1"/>
    </source>
</evidence>
<dbReference type="Proteomes" id="UP000252189">
    <property type="component" value="Unassembled WGS sequence"/>
</dbReference>
<dbReference type="OrthoDB" id="295843at2157"/>
<reference evidence="1 2" key="1">
    <citation type="submission" date="2018-07" db="EMBL/GenBank/DDBJ databases">
        <title>Genome sequences of Haloplanus salinus JCM 18368T.</title>
        <authorList>
            <person name="Kim Y.B."/>
            <person name="Roh S.W."/>
        </authorList>
    </citation>
    <scope>NUCLEOTIDE SEQUENCE [LARGE SCALE GENOMIC DNA]</scope>
    <source>
        <strain evidence="1 2">JCM 18368</strain>
    </source>
</reference>
<dbReference type="EMBL" id="QPHM01000001">
    <property type="protein sequence ID" value="RCU46559.1"/>
    <property type="molecule type" value="Genomic_DNA"/>
</dbReference>
<dbReference type="RefSeq" id="WP_114448111.1">
    <property type="nucleotide sequence ID" value="NZ_QPHM01000001.1"/>
</dbReference>
<accession>A0A368NBA4</accession>
<dbReference type="AlphaFoldDB" id="A0A368NBA4"/>
<name>A0A368NBA4_9EURY</name>
<organism evidence="1 2">
    <name type="scientific">Haloplanus salinus</name>
    <dbReference type="NCBI Taxonomy" id="1126245"/>
    <lineage>
        <taxon>Archaea</taxon>
        <taxon>Methanobacteriati</taxon>
        <taxon>Methanobacteriota</taxon>
        <taxon>Stenosarchaea group</taxon>
        <taxon>Halobacteria</taxon>
        <taxon>Halobacteriales</taxon>
        <taxon>Haloferacaceae</taxon>
        <taxon>Haloplanus</taxon>
    </lineage>
</organism>
<sequence length="63" mass="6848">MSLREGRADAPAEPSPVHRHVAEWVCTDCDYDEYRATTGVTGSLDRCPACGGHLVMPRDAMGE</sequence>
<gene>
    <name evidence="1" type="ORF">DU504_04085</name>
</gene>
<evidence type="ECO:0000313" key="2">
    <source>
        <dbReference type="Proteomes" id="UP000252189"/>
    </source>
</evidence>
<protein>
    <submittedName>
        <fullName evidence="1">Uncharacterized protein</fullName>
    </submittedName>
</protein>